<organism evidence="1 2">
    <name type="scientific">Microlunatus parietis</name>
    <dbReference type="NCBI Taxonomy" id="682979"/>
    <lineage>
        <taxon>Bacteria</taxon>
        <taxon>Bacillati</taxon>
        <taxon>Actinomycetota</taxon>
        <taxon>Actinomycetes</taxon>
        <taxon>Propionibacteriales</taxon>
        <taxon>Propionibacteriaceae</taxon>
        <taxon>Microlunatus</taxon>
    </lineage>
</organism>
<dbReference type="SUPFAM" id="SSF48208">
    <property type="entry name" value="Six-hairpin glycosidases"/>
    <property type="match status" value="1"/>
</dbReference>
<dbReference type="PIRSF" id="PIRSF021505">
    <property type="entry name" value="O_gly_hdrol"/>
    <property type="match status" value="1"/>
</dbReference>
<dbReference type="Gene3D" id="1.50.10.20">
    <property type="match status" value="1"/>
</dbReference>
<proteinExistence type="predicted"/>
<dbReference type="InterPro" id="IPR053169">
    <property type="entry name" value="MUG_Protein"/>
</dbReference>
<dbReference type="EMBL" id="JACCBU010000001">
    <property type="protein sequence ID" value="NYE70846.1"/>
    <property type="molecule type" value="Genomic_DNA"/>
</dbReference>
<dbReference type="Proteomes" id="UP000569914">
    <property type="component" value="Unassembled WGS sequence"/>
</dbReference>
<accession>A0A7Y9LCF3</accession>
<sequence>MTDSTMITPIGELADYAQDTLDRSFGAPWPQLLHNSHPAGDDATFNYWWLAHVIDVRLDAYLRSGDQGRLAAATDTYRNILERNAGSLFNDYFDDMLWYALAVLRLHRATGEESYLADARAIWAHVVEHGWNDQLGPSLAWRKPQLDYKNTPANGPLVILSCRLAALADDQPYLDYARRAFAWLTETLVDPDSGFVEDGINRQQDGKIDTQWRFTYNQGLYLGAAVELSRTADDPGAMINTAIRTAVTAVDELTDGGVFTDEGDGDCGLFKGVYYRYLGVLLDAVGDTESAELTKLKEFVITSTDALIDSTDGCTRLAANDWRKPLAGPIDYSTQLSAIMALELRAKL</sequence>
<dbReference type="PANTHER" id="PTHR47791:SF3">
    <property type="entry name" value="MEIOTICALLY UP-REGULATED GENE 191 PROTEIN"/>
    <property type="match status" value="1"/>
</dbReference>
<name>A0A7Y9LCF3_9ACTN</name>
<reference evidence="1 2" key="1">
    <citation type="submission" date="2020-07" db="EMBL/GenBank/DDBJ databases">
        <title>Sequencing the genomes of 1000 actinobacteria strains.</title>
        <authorList>
            <person name="Klenk H.-P."/>
        </authorList>
    </citation>
    <scope>NUCLEOTIDE SEQUENCE [LARGE SCALE GENOMIC DNA]</scope>
    <source>
        <strain evidence="1 2">DSM 22083</strain>
    </source>
</reference>
<dbReference type="AlphaFoldDB" id="A0A7Y9LCF3"/>
<gene>
    <name evidence="1" type="ORF">BKA15_002175</name>
</gene>
<dbReference type="InterPro" id="IPR008928">
    <property type="entry name" value="6-hairpin_glycosidase_sf"/>
</dbReference>
<protein>
    <submittedName>
        <fullName evidence="1">Putative alpha-1,6-mannanase (GH76 family)</fullName>
    </submittedName>
</protein>
<dbReference type="GO" id="GO:0005975">
    <property type="term" value="P:carbohydrate metabolic process"/>
    <property type="evidence" value="ECO:0007669"/>
    <property type="project" value="InterPro"/>
</dbReference>
<evidence type="ECO:0000313" key="1">
    <source>
        <dbReference type="EMBL" id="NYE70846.1"/>
    </source>
</evidence>
<comment type="caution">
    <text evidence="1">The sequence shown here is derived from an EMBL/GenBank/DDBJ whole genome shotgun (WGS) entry which is preliminary data.</text>
</comment>
<dbReference type="InterPro" id="IPR014512">
    <property type="entry name" value="O_gly_hydro"/>
</dbReference>
<dbReference type="PANTHER" id="PTHR47791">
    <property type="entry name" value="MEIOTICALLY UP-REGULATED GENE 191 PROTEIN"/>
    <property type="match status" value="1"/>
</dbReference>
<evidence type="ECO:0000313" key="2">
    <source>
        <dbReference type="Proteomes" id="UP000569914"/>
    </source>
</evidence>
<keyword evidence="2" id="KW-1185">Reference proteome</keyword>
<dbReference type="InterPro" id="IPR005198">
    <property type="entry name" value="Glyco_hydro_76"/>
</dbReference>
<dbReference type="RefSeq" id="WP_179750607.1">
    <property type="nucleotide sequence ID" value="NZ_JACCBU010000001.1"/>
</dbReference>
<dbReference type="Pfam" id="PF03663">
    <property type="entry name" value="Glyco_hydro_76"/>
    <property type="match status" value="1"/>
</dbReference>